<evidence type="ECO:0000313" key="3">
    <source>
        <dbReference type="Proteomes" id="UP000198427"/>
    </source>
</evidence>
<dbReference type="AlphaFoldDB" id="A0A2K9HAD0"/>
<dbReference type="OrthoDB" id="761861at2"/>
<accession>A0A2K9HAD0</accession>
<keyword evidence="3" id="KW-1185">Reference proteome</keyword>
<dbReference type="GeneID" id="94029454"/>
<organism evidence="2 3">
    <name type="scientific">Prevotella jejuni</name>
    <dbReference type="NCBI Taxonomy" id="1177574"/>
    <lineage>
        <taxon>Bacteria</taxon>
        <taxon>Pseudomonadati</taxon>
        <taxon>Bacteroidota</taxon>
        <taxon>Bacteroidia</taxon>
        <taxon>Bacteroidales</taxon>
        <taxon>Prevotellaceae</taxon>
        <taxon>Prevotella</taxon>
    </lineage>
</organism>
<gene>
    <name evidence="2" type="ORF">SAMN06265364_10670</name>
</gene>
<comment type="caution">
    <text evidence="2">The sequence shown here is derived from an EMBL/GenBank/DDBJ whole genome shotgun (WGS) entry which is preliminary data.</text>
</comment>
<dbReference type="EMBL" id="FZNZ01000006">
    <property type="protein sequence ID" value="SNR71769.1"/>
    <property type="molecule type" value="Genomic_DNA"/>
</dbReference>
<dbReference type="SUPFAM" id="SSF53448">
    <property type="entry name" value="Nucleotide-diphospho-sugar transferases"/>
    <property type="match status" value="1"/>
</dbReference>
<dbReference type="Pfam" id="PF00535">
    <property type="entry name" value="Glycos_transf_2"/>
    <property type="match status" value="1"/>
</dbReference>
<dbReference type="InterPro" id="IPR001173">
    <property type="entry name" value="Glyco_trans_2-like"/>
</dbReference>
<sequence length="298" mass="34772">MLSILLPVYKCSCVALVTELQRQCMECGIAYEIIVADDGTMADKTNQYIVERNKGIVQLEGVRYIIRQENVGRSAIRNFLFSQSKGDRILFIDGDLSLDNPDFIRRYMQAEGDVVVGGIRIGGNPEQWKGNLRYKYECAFERKHSLSDRQKRPFQSFRTTNFIVKRAVFVQYPFDEKLTHYGYEDVLWGKTLEENGVQIIHINNPITLTDYENNTLFIDKTEESLRTLYEYQMLLKGYSKLLEARDRVVLSHLLKVVLIINKLFGKKVKKLLQGNKPSIFLFNVYKLMYYISLEQQTR</sequence>
<proteinExistence type="predicted"/>
<dbReference type="Gene3D" id="3.90.550.10">
    <property type="entry name" value="Spore Coat Polysaccharide Biosynthesis Protein SpsA, Chain A"/>
    <property type="match status" value="1"/>
</dbReference>
<name>A0A2K9HAD0_9BACT</name>
<dbReference type="InterPro" id="IPR029044">
    <property type="entry name" value="Nucleotide-diphossugar_trans"/>
</dbReference>
<dbReference type="KEGG" id="pje:CRM71_08605"/>
<dbReference type="PANTHER" id="PTHR43685">
    <property type="entry name" value="GLYCOSYLTRANSFERASE"/>
    <property type="match status" value="1"/>
</dbReference>
<dbReference type="Proteomes" id="UP000198427">
    <property type="component" value="Unassembled WGS sequence"/>
</dbReference>
<dbReference type="InterPro" id="IPR050834">
    <property type="entry name" value="Glycosyltransf_2"/>
</dbReference>
<dbReference type="RefSeq" id="WP_089365698.1">
    <property type="nucleotide sequence ID" value="NZ_CP023863.1"/>
</dbReference>
<evidence type="ECO:0000259" key="1">
    <source>
        <dbReference type="Pfam" id="PF00535"/>
    </source>
</evidence>
<feature type="domain" description="Glycosyltransferase 2-like" evidence="1">
    <location>
        <begin position="3"/>
        <end position="152"/>
    </location>
</feature>
<reference evidence="2 3" key="1">
    <citation type="submission" date="2017-06" db="EMBL/GenBank/DDBJ databases">
        <authorList>
            <person name="Varghese N."/>
            <person name="Submissions S."/>
        </authorList>
    </citation>
    <scope>NUCLEOTIDE SEQUENCE [LARGE SCALE GENOMIC DNA]</scope>
    <source>
        <strain evidence="2 3">DSM 26989</strain>
    </source>
</reference>
<evidence type="ECO:0000313" key="2">
    <source>
        <dbReference type="EMBL" id="SNR71769.1"/>
    </source>
</evidence>
<dbReference type="PANTHER" id="PTHR43685:SF3">
    <property type="entry name" value="SLR2126 PROTEIN"/>
    <property type="match status" value="1"/>
</dbReference>
<protein>
    <submittedName>
        <fullName evidence="2">Glycosyltransferase involved in cell wall bisynthesis</fullName>
    </submittedName>
</protein>